<sequence length="226" mass="24643">MVVPVFRASVASFHPLFDSLCTRLSTNSSLPKNSRLLPFASSELNPVQSRPELSFCVGTHFIPHPNKVERGGEDAFFVSCYNGGVIAVADGVSGWAEQNVDPSLFSRELMANASYFVEDVEVTTVELIEGDTIVMGSDGLFDNVFDHEIVSMTTRFIDVSEALANLARSHSTDSNFDSPYTMEARAKGFDVPMWKKILGMKLKGGKLDDITVIVSQVVNSHAVSIS</sequence>
<organism evidence="2 3">
    <name type="scientific">Citrus clementina</name>
    <name type="common">Clementine</name>
    <name type="synonym">Citrus deliciosa x Citrus sinensis</name>
    <dbReference type="NCBI Taxonomy" id="85681"/>
    <lineage>
        <taxon>Eukaryota</taxon>
        <taxon>Viridiplantae</taxon>
        <taxon>Streptophyta</taxon>
        <taxon>Embryophyta</taxon>
        <taxon>Tracheophyta</taxon>
        <taxon>Spermatophyta</taxon>
        <taxon>Magnoliopsida</taxon>
        <taxon>eudicotyledons</taxon>
        <taxon>Gunneridae</taxon>
        <taxon>Pentapetalae</taxon>
        <taxon>rosids</taxon>
        <taxon>malvids</taxon>
        <taxon>Sapindales</taxon>
        <taxon>Rutaceae</taxon>
        <taxon>Aurantioideae</taxon>
        <taxon>Citrus</taxon>
    </lineage>
</organism>
<dbReference type="GO" id="GO:0046872">
    <property type="term" value="F:metal ion binding"/>
    <property type="evidence" value="ECO:0007669"/>
    <property type="project" value="UniProtKB-UniRule"/>
</dbReference>
<comment type="cofactor">
    <cofactor evidence="1">
        <name>Mn(2+)</name>
        <dbReference type="ChEBI" id="CHEBI:29035"/>
    </cofactor>
</comment>
<dbReference type="PANTHER" id="PTHR12320">
    <property type="entry name" value="PROTEIN PHOSPHATASE 2C"/>
    <property type="match status" value="1"/>
</dbReference>
<keyword evidence="3" id="KW-1185">Reference proteome</keyword>
<dbReference type="InterPro" id="IPR036457">
    <property type="entry name" value="PPM-type-like_dom_sf"/>
</dbReference>
<accession>V4UGC7</accession>
<keyword evidence="1" id="KW-0904">Protein phosphatase</keyword>
<reference evidence="2 3" key="1">
    <citation type="submission" date="2013-10" db="EMBL/GenBank/DDBJ databases">
        <authorList>
            <consortium name="International Citrus Genome Consortium"/>
            <person name="Jenkins J."/>
            <person name="Schmutz J."/>
            <person name="Prochnik S."/>
            <person name="Rokhsar D."/>
            <person name="Gmitter F."/>
            <person name="Ollitrault P."/>
            <person name="Machado M."/>
            <person name="Talon M."/>
            <person name="Wincker P."/>
            <person name="Jaillon O."/>
            <person name="Morgante M."/>
        </authorList>
    </citation>
    <scope>NUCLEOTIDE SEQUENCE</scope>
    <source>
        <strain evidence="3">cv. Clemenules</strain>
    </source>
</reference>
<comment type="catalytic activity">
    <reaction evidence="1">
        <text>O-phospho-L-seryl-[protein] + H2O = L-seryl-[protein] + phosphate</text>
        <dbReference type="Rhea" id="RHEA:20629"/>
        <dbReference type="Rhea" id="RHEA-COMP:9863"/>
        <dbReference type="Rhea" id="RHEA-COMP:11604"/>
        <dbReference type="ChEBI" id="CHEBI:15377"/>
        <dbReference type="ChEBI" id="CHEBI:29999"/>
        <dbReference type="ChEBI" id="CHEBI:43474"/>
        <dbReference type="ChEBI" id="CHEBI:83421"/>
        <dbReference type="EC" id="3.1.3.16"/>
    </reaction>
</comment>
<dbReference type="AlphaFoldDB" id="V4UGC7"/>
<keyword evidence="1" id="KW-0460">Magnesium</keyword>
<keyword evidence="1" id="KW-0464">Manganese</keyword>
<dbReference type="SUPFAM" id="SSF81606">
    <property type="entry name" value="PP2C-like"/>
    <property type="match status" value="1"/>
</dbReference>
<keyword evidence="1" id="KW-0479">Metal-binding</keyword>
<dbReference type="EC" id="3.1.3.16" evidence="1"/>
<dbReference type="Gene3D" id="3.60.40.10">
    <property type="entry name" value="PPM-type phosphatase domain"/>
    <property type="match status" value="1"/>
</dbReference>
<name>V4UGC7_CITCL</name>
<gene>
    <name evidence="2" type="ORF">CICLE_v10028878mg</name>
</gene>
<dbReference type="InterPro" id="IPR039123">
    <property type="entry name" value="PPTC7"/>
</dbReference>
<dbReference type="PANTHER" id="PTHR12320:SF60">
    <property type="entry name" value="PROTEIN PHOSPHATASE 2C 26-RELATED"/>
    <property type="match status" value="1"/>
</dbReference>
<evidence type="ECO:0000313" key="3">
    <source>
        <dbReference type="Proteomes" id="UP000030687"/>
    </source>
</evidence>
<dbReference type="EMBL" id="KI536978">
    <property type="protein sequence ID" value="ESR38399.1"/>
    <property type="molecule type" value="Genomic_DNA"/>
</dbReference>
<keyword evidence="1" id="KW-0378">Hydrolase</keyword>
<comment type="similarity">
    <text evidence="1">Belongs to the PP2C family.</text>
</comment>
<dbReference type="Gramene" id="ESR38399">
    <property type="protein sequence ID" value="ESR38399"/>
    <property type="gene ID" value="CICLE_v10028878mg"/>
</dbReference>
<evidence type="ECO:0000256" key="1">
    <source>
        <dbReference type="RuleBase" id="RU366020"/>
    </source>
</evidence>
<dbReference type="GO" id="GO:0004722">
    <property type="term" value="F:protein serine/threonine phosphatase activity"/>
    <property type="evidence" value="ECO:0007669"/>
    <property type="project" value="UniProtKB-EC"/>
</dbReference>
<protein>
    <recommendedName>
        <fullName evidence="1">Protein phosphatase</fullName>
        <ecNumber evidence="1">3.1.3.16</ecNumber>
    </recommendedName>
</protein>
<comment type="cofactor">
    <cofactor evidence="1">
        <name>Mg(2+)</name>
        <dbReference type="ChEBI" id="CHEBI:18420"/>
    </cofactor>
</comment>
<dbReference type="GO" id="GO:0009507">
    <property type="term" value="C:chloroplast"/>
    <property type="evidence" value="ECO:0007669"/>
    <property type="project" value="TreeGrafter"/>
</dbReference>
<dbReference type="Proteomes" id="UP000030687">
    <property type="component" value="Unassembled WGS sequence"/>
</dbReference>
<evidence type="ECO:0000313" key="2">
    <source>
        <dbReference type="EMBL" id="ESR38399.1"/>
    </source>
</evidence>
<proteinExistence type="inferred from homology"/>
<comment type="catalytic activity">
    <reaction evidence="1">
        <text>O-phospho-L-threonyl-[protein] + H2O = L-threonyl-[protein] + phosphate</text>
        <dbReference type="Rhea" id="RHEA:47004"/>
        <dbReference type="Rhea" id="RHEA-COMP:11060"/>
        <dbReference type="Rhea" id="RHEA-COMP:11605"/>
        <dbReference type="ChEBI" id="CHEBI:15377"/>
        <dbReference type="ChEBI" id="CHEBI:30013"/>
        <dbReference type="ChEBI" id="CHEBI:43474"/>
        <dbReference type="ChEBI" id="CHEBI:61977"/>
        <dbReference type="EC" id="3.1.3.16"/>
    </reaction>
</comment>